<proteinExistence type="inferred from homology"/>
<evidence type="ECO:0000256" key="3">
    <source>
        <dbReference type="ARBA" id="ARBA00022448"/>
    </source>
</evidence>
<dbReference type="PANTHER" id="PTHR45667">
    <property type="entry name" value="S-ADENOSYLMETHIONINE MITOCHONDRIAL CARRIER PROTEIN"/>
    <property type="match status" value="1"/>
</dbReference>
<name>A0AAX4NXY8_9CHLO</name>
<keyword evidence="6" id="KW-1133">Transmembrane helix</keyword>
<evidence type="ECO:0000256" key="7">
    <source>
        <dbReference type="ARBA" id="ARBA00023136"/>
    </source>
</evidence>
<evidence type="ECO:0000256" key="1">
    <source>
        <dbReference type="ARBA" id="ARBA00004141"/>
    </source>
</evidence>
<dbReference type="PRINTS" id="PR00926">
    <property type="entry name" value="MITOCARRIER"/>
</dbReference>
<feature type="repeat" description="Solcar" evidence="8">
    <location>
        <begin position="343"/>
        <end position="429"/>
    </location>
</feature>
<organism evidence="11 12">
    <name type="scientific">Chloropicon roscoffensis</name>
    <dbReference type="NCBI Taxonomy" id="1461544"/>
    <lineage>
        <taxon>Eukaryota</taxon>
        <taxon>Viridiplantae</taxon>
        <taxon>Chlorophyta</taxon>
        <taxon>Chloropicophyceae</taxon>
        <taxon>Chloropicales</taxon>
        <taxon>Chloropicaceae</taxon>
        <taxon>Chloropicon</taxon>
    </lineage>
</organism>
<dbReference type="AlphaFoldDB" id="A0AAX4NXY8"/>
<dbReference type="EMBL" id="CP151501">
    <property type="protein sequence ID" value="WZN58990.1"/>
    <property type="molecule type" value="Genomic_DNA"/>
</dbReference>
<dbReference type="SUPFAM" id="SSF103506">
    <property type="entry name" value="Mitochondrial carrier"/>
    <property type="match status" value="1"/>
</dbReference>
<reference evidence="11 12" key="1">
    <citation type="submission" date="2024-03" db="EMBL/GenBank/DDBJ databases">
        <title>Complete genome sequence of the green alga Chloropicon roscoffensis RCC1871.</title>
        <authorList>
            <person name="Lemieux C."/>
            <person name="Pombert J.-F."/>
            <person name="Otis C."/>
            <person name="Turmel M."/>
        </authorList>
    </citation>
    <scope>NUCLEOTIDE SEQUENCE [LARGE SCALE GENOMIC DNA]</scope>
    <source>
        <strain evidence="11 12">RCC1871</strain>
    </source>
</reference>
<evidence type="ECO:0000256" key="4">
    <source>
        <dbReference type="ARBA" id="ARBA00022692"/>
    </source>
</evidence>
<gene>
    <name evidence="11" type="ORF">HKI87_01g05150</name>
</gene>
<keyword evidence="4 8" id="KW-0812">Transmembrane</keyword>
<dbReference type="Gene3D" id="1.50.40.10">
    <property type="entry name" value="Mitochondrial carrier domain"/>
    <property type="match status" value="2"/>
</dbReference>
<keyword evidence="3 9" id="KW-0813">Transport</keyword>
<dbReference type="PROSITE" id="PS50920">
    <property type="entry name" value="SOLCAR"/>
    <property type="match status" value="3"/>
</dbReference>
<dbReference type="Pfam" id="PF00153">
    <property type="entry name" value="Mito_carr"/>
    <property type="match status" value="3"/>
</dbReference>
<evidence type="ECO:0000256" key="8">
    <source>
        <dbReference type="PROSITE-ProRule" id="PRU00282"/>
    </source>
</evidence>
<dbReference type="InterPro" id="IPR002067">
    <property type="entry name" value="MCP"/>
</dbReference>
<feature type="repeat" description="Solcar" evidence="8">
    <location>
        <begin position="250"/>
        <end position="332"/>
    </location>
</feature>
<dbReference type="InterPro" id="IPR018108">
    <property type="entry name" value="MCP_transmembrane"/>
</dbReference>
<evidence type="ECO:0000313" key="11">
    <source>
        <dbReference type="EMBL" id="WZN58990.1"/>
    </source>
</evidence>
<comment type="subcellular location">
    <subcellularLocation>
        <location evidence="1">Membrane</location>
        <topology evidence="1">Multi-pass membrane protein</topology>
    </subcellularLocation>
</comment>
<evidence type="ECO:0000256" key="5">
    <source>
        <dbReference type="ARBA" id="ARBA00022737"/>
    </source>
</evidence>
<evidence type="ECO:0000256" key="2">
    <source>
        <dbReference type="ARBA" id="ARBA00006375"/>
    </source>
</evidence>
<sequence length="440" mass="46476">MGDGSGGSHRLAVASRLVSSETKKALDAEVYSALPASAGQATKGELSTLLVLAATSEVRRGGWRGRPARRGAKGTGGFRSGVRASLLSFRSGSRGIGHENRLCAISGEAGRTLHLAAFSPDEPKHGLTSTLRGGAKKDRGGNSTKKSNQQADGLKFRQEVHKVISNLLAGAIAGASVESALYPIDTIKTRLQAMKGTVGLKDKVGALRGSTSLYSGLLGNLVGVIPASALFFSVYEPVKEKLTQPTVGIPQWCAQFAAAATAAVSASFIRVPTEVIKSRMQVGQFQSAVTAMKTIVKQEGVTGIYAGYKSFLLRDITFDVIEFVSYEQIRQYYLQSKGPDAKLNAIEGSAIGAVAGALTATFTTPFDVIKTRMMLQGRNKVYSGVIDCTRKMILEEGMGSLFKGVGPRVTWISIGGAVFFGALEKTKSLLETFAPANEEA</sequence>
<protein>
    <submittedName>
        <fullName evidence="11">S-adenosylmethionine carrier protein</fullName>
    </submittedName>
</protein>
<dbReference type="GO" id="GO:0055085">
    <property type="term" value="P:transmembrane transport"/>
    <property type="evidence" value="ECO:0007669"/>
    <property type="project" value="InterPro"/>
</dbReference>
<feature type="repeat" description="Solcar" evidence="8">
    <location>
        <begin position="161"/>
        <end position="241"/>
    </location>
</feature>
<evidence type="ECO:0000256" key="10">
    <source>
        <dbReference type="SAM" id="MobiDB-lite"/>
    </source>
</evidence>
<dbReference type="GO" id="GO:0016020">
    <property type="term" value="C:membrane"/>
    <property type="evidence" value="ECO:0007669"/>
    <property type="project" value="UniProtKB-SubCell"/>
</dbReference>
<keyword evidence="12" id="KW-1185">Reference proteome</keyword>
<feature type="region of interest" description="Disordered" evidence="10">
    <location>
        <begin position="118"/>
        <end position="152"/>
    </location>
</feature>
<feature type="compositionally biased region" description="Polar residues" evidence="10">
    <location>
        <begin position="141"/>
        <end position="151"/>
    </location>
</feature>
<evidence type="ECO:0000256" key="6">
    <source>
        <dbReference type="ARBA" id="ARBA00022989"/>
    </source>
</evidence>
<accession>A0AAX4NXY8</accession>
<dbReference type="Proteomes" id="UP001472866">
    <property type="component" value="Chromosome 01"/>
</dbReference>
<keyword evidence="7 8" id="KW-0472">Membrane</keyword>
<dbReference type="InterPro" id="IPR023395">
    <property type="entry name" value="MCP_dom_sf"/>
</dbReference>
<keyword evidence="5" id="KW-0677">Repeat</keyword>
<evidence type="ECO:0000313" key="12">
    <source>
        <dbReference type="Proteomes" id="UP001472866"/>
    </source>
</evidence>
<evidence type="ECO:0000256" key="9">
    <source>
        <dbReference type="RuleBase" id="RU000488"/>
    </source>
</evidence>
<comment type="similarity">
    <text evidence="2 9">Belongs to the mitochondrial carrier (TC 2.A.29) family.</text>
</comment>